<evidence type="ECO:0000256" key="10">
    <source>
        <dbReference type="ARBA" id="ARBA00023232"/>
    </source>
</evidence>
<evidence type="ECO:0000259" key="14">
    <source>
        <dbReference type="Pfam" id="PF09298"/>
    </source>
</evidence>
<reference evidence="15 16" key="1">
    <citation type="submission" date="2015-01" db="EMBL/GenBank/DDBJ databases">
        <authorList>
            <person name="MANFREDI Pablo"/>
        </authorList>
    </citation>
    <scope>NUCLEOTIDE SEQUENCE [LARGE SCALE GENOMIC DNA]</scope>
    <source>
        <strain evidence="15 16">Ccy74</strain>
    </source>
</reference>
<dbReference type="Proteomes" id="UP000038083">
    <property type="component" value="Unassembled WGS sequence"/>
</dbReference>
<evidence type="ECO:0000256" key="9">
    <source>
        <dbReference type="ARBA" id="ARBA00022878"/>
    </source>
</evidence>
<keyword evidence="8 12" id="KW-0460">Magnesium</keyword>
<dbReference type="InterPro" id="IPR015377">
    <property type="entry name" value="Fumarylacetoacetase_N"/>
</dbReference>
<dbReference type="AlphaFoldDB" id="A0A0B7HBG6"/>
<sequence length="431" mass="48870">MFESSVSPVLQTWIDVSEDSDFPIQNIPFGVFLTPDDVVTIGTRIGNTAVDLGAMHRLGYFKGIALADDIFSQDCLNDFISDGKKTWRLVRNRIAEIFDVNNPSLRDNERHRKIILFNLDEIEMQLPVRIGDYTNFYSSKNQMSYMENLKKINQYEDFLVSPLSFPLGYHGRSSSIVPSGIPIHRPYGQILPKDASKLELLPSNEVDFELEMAFITTDANVLGESIPIEEADEYIFGMVIFNNWSARDIQKWERTQPTSSFLAKNFASSISPWIVTIDALAPFRVRKEKQIPEPLPYLQKDKNYTYDIHLEVFLITSEANTTMISKTNYLNTFWTMEQQLTHHTISGCKVNSGDLMSSGAISGNTDESGSSLLEITQGGTKKIVLNNGVERTYLEDNDIITIKGYCQKHNLRIGFGEVSNMLLKPCIKNVR</sequence>
<dbReference type="InterPro" id="IPR011234">
    <property type="entry name" value="Fumarylacetoacetase-like_C"/>
</dbReference>
<evidence type="ECO:0000256" key="1">
    <source>
        <dbReference type="ARBA" id="ARBA00001913"/>
    </source>
</evidence>
<evidence type="ECO:0000256" key="12">
    <source>
        <dbReference type="PIRSR" id="PIRSR605959-3"/>
    </source>
</evidence>
<dbReference type="GO" id="GO:1902000">
    <property type="term" value="P:homogentisate catabolic process"/>
    <property type="evidence" value="ECO:0007669"/>
    <property type="project" value="TreeGrafter"/>
</dbReference>
<evidence type="ECO:0000256" key="11">
    <source>
        <dbReference type="PIRSR" id="PIRSR605959-2"/>
    </source>
</evidence>
<feature type="domain" description="Fumarylacetoacetase N-terminal" evidence="14">
    <location>
        <begin position="25"/>
        <end position="127"/>
    </location>
</feature>
<feature type="binding site" evidence="11">
    <location>
        <position position="137"/>
    </location>
    <ligand>
        <name>substrate</name>
    </ligand>
</feature>
<comment type="pathway">
    <text evidence="3">Amino-acid degradation; L-phenylalanine degradation; acetoacetate and fumarate from L-phenylalanine: step 6/6.</text>
</comment>
<name>A0A0B7HBG6_9FLAO</name>
<dbReference type="GO" id="GO:0006559">
    <property type="term" value="P:L-phenylalanine catabolic process"/>
    <property type="evidence" value="ECO:0007669"/>
    <property type="project" value="UniProtKB-UniPathway"/>
</dbReference>
<keyword evidence="6 15" id="KW-0378">Hydrolase</keyword>
<evidence type="ECO:0000256" key="5">
    <source>
        <dbReference type="ARBA" id="ARBA00022723"/>
    </source>
</evidence>
<dbReference type="GO" id="GO:0046872">
    <property type="term" value="F:metal ion binding"/>
    <property type="evidence" value="ECO:0007669"/>
    <property type="project" value="UniProtKB-KW"/>
</dbReference>
<evidence type="ECO:0000256" key="7">
    <source>
        <dbReference type="ARBA" id="ARBA00022837"/>
    </source>
</evidence>
<dbReference type="OrthoDB" id="3766879at2"/>
<gene>
    <name evidence="15" type="primary">FAH</name>
    <name evidence="15" type="ORF">CCYN74_190045</name>
</gene>
<feature type="binding site" evidence="11">
    <location>
        <position position="250"/>
    </location>
    <ligand>
        <name>substrate</name>
    </ligand>
</feature>
<dbReference type="UniPathway" id="UPA00139">
    <property type="reaction ID" value="UER00341"/>
</dbReference>
<dbReference type="NCBIfam" id="TIGR01266">
    <property type="entry name" value="fum_ac_acetase"/>
    <property type="match status" value="1"/>
</dbReference>
<organism evidence="15 16">
    <name type="scientific">Capnocytophaga cynodegmi</name>
    <dbReference type="NCBI Taxonomy" id="28189"/>
    <lineage>
        <taxon>Bacteria</taxon>
        <taxon>Pseudomonadati</taxon>
        <taxon>Bacteroidota</taxon>
        <taxon>Flavobacteriia</taxon>
        <taxon>Flavobacteriales</taxon>
        <taxon>Flavobacteriaceae</taxon>
        <taxon>Capnocytophaga</taxon>
    </lineage>
</organism>
<feature type="domain" description="Fumarylacetoacetase-like C-terminal" evidence="13">
    <location>
        <begin position="162"/>
        <end position="416"/>
    </location>
</feature>
<evidence type="ECO:0000313" key="16">
    <source>
        <dbReference type="Proteomes" id="UP000038083"/>
    </source>
</evidence>
<proteinExistence type="predicted"/>
<feature type="binding site" evidence="12">
    <location>
        <position position="211"/>
    </location>
    <ligand>
        <name>Ca(2+)</name>
        <dbReference type="ChEBI" id="CHEBI:29108"/>
    </ligand>
</feature>
<dbReference type="PANTHER" id="PTHR43069:SF2">
    <property type="entry name" value="FUMARYLACETOACETASE"/>
    <property type="match status" value="1"/>
</dbReference>
<dbReference type="EMBL" id="CDOG01000011">
    <property type="protein sequence ID" value="CEN36560.1"/>
    <property type="molecule type" value="Genomic_DNA"/>
</dbReference>
<dbReference type="Gene3D" id="2.30.30.230">
    <property type="entry name" value="Fumarylacetoacetase, N-terminal domain"/>
    <property type="match status" value="1"/>
</dbReference>
<comment type="cofactor">
    <cofactor evidence="1 12">
        <name>Ca(2+)</name>
        <dbReference type="ChEBI" id="CHEBI:29108"/>
    </cofactor>
</comment>
<protein>
    <recommendedName>
        <fullName evidence="4">fumarylacetoacetase</fullName>
        <ecNumber evidence="4">3.7.1.2</ecNumber>
    </recommendedName>
</protein>
<dbReference type="SUPFAM" id="SSF56529">
    <property type="entry name" value="FAH"/>
    <property type="match status" value="1"/>
</dbReference>
<dbReference type="InterPro" id="IPR036663">
    <property type="entry name" value="Fumarylacetoacetase_C_sf"/>
</dbReference>
<evidence type="ECO:0000256" key="3">
    <source>
        <dbReference type="ARBA" id="ARBA00004782"/>
    </source>
</evidence>
<dbReference type="EC" id="3.7.1.2" evidence="4"/>
<dbReference type="InterPro" id="IPR005959">
    <property type="entry name" value="Fumarylacetoacetase"/>
</dbReference>
<keyword evidence="7 12" id="KW-0106">Calcium</keyword>
<dbReference type="RefSeq" id="WP_018278521.1">
    <property type="nucleotide sequence ID" value="NZ_CDOF01000013.1"/>
</dbReference>
<evidence type="ECO:0000256" key="6">
    <source>
        <dbReference type="ARBA" id="ARBA00022801"/>
    </source>
</evidence>
<evidence type="ECO:0000256" key="4">
    <source>
        <dbReference type="ARBA" id="ARBA00012094"/>
    </source>
</evidence>
<dbReference type="Pfam" id="PF01557">
    <property type="entry name" value="FAA_hydrolase"/>
    <property type="match status" value="1"/>
</dbReference>
<feature type="binding site" evidence="12">
    <location>
        <position position="264"/>
    </location>
    <ligand>
        <name>Mg(2+)</name>
        <dbReference type="ChEBI" id="CHEBI:18420"/>
    </ligand>
</feature>
<dbReference type="SUPFAM" id="SSF63433">
    <property type="entry name" value="Fumarylacetoacetate hydrolase, FAH, N-terminal domain"/>
    <property type="match status" value="1"/>
</dbReference>
<dbReference type="Gene3D" id="3.90.850.10">
    <property type="entry name" value="Fumarylacetoacetase-like, C-terminal domain"/>
    <property type="match status" value="1"/>
</dbReference>
<evidence type="ECO:0000259" key="13">
    <source>
        <dbReference type="Pfam" id="PF01557"/>
    </source>
</evidence>
<dbReference type="InterPro" id="IPR036462">
    <property type="entry name" value="Fumarylacetoacetase_N_sf"/>
</dbReference>
<dbReference type="GO" id="GO:0004334">
    <property type="term" value="F:fumarylacetoacetase activity"/>
    <property type="evidence" value="ECO:0007669"/>
    <property type="project" value="UniProtKB-EC"/>
</dbReference>
<evidence type="ECO:0000256" key="8">
    <source>
        <dbReference type="ARBA" id="ARBA00022842"/>
    </source>
</evidence>
<dbReference type="PANTHER" id="PTHR43069">
    <property type="entry name" value="FUMARYLACETOACETASE"/>
    <property type="match status" value="1"/>
</dbReference>
<evidence type="ECO:0000256" key="2">
    <source>
        <dbReference type="ARBA" id="ARBA00001946"/>
    </source>
</evidence>
<comment type="cofactor">
    <cofactor evidence="2 12">
        <name>Mg(2+)</name>
        <dbReference type="ChEBI" id="CHEBI:18420"/>
    </cofactor>
</comment>
<keyword evidence="5 12" id="KW-0479">Metal-binding</keyword>
<keyword evidence="10" id="KW-0585">Phenylalanine catabolism</keyword>
<feature type="binding site" evidence="12">
    <location>
        <position position="268"/>
    </location>
    <ligand>
        <name>Mg(2+)</name>
        <dbReference type="ChEBI" id="CHEBI:18420"/>
    </ligand>
</feature>
<accession>A0A0B7HBG6</accession>
<dbReference type="Pfam" id="PF09298">
    <property type="entry name" value="FAA_hydrolase_N"/>
    <property type="match status" value="1"/>
</dbReference>
<dbReference type="GO" id="GO:0006572">
    <property type="term" value="P:L-tyrosine catabolic process"/>
    <property type="evidence" value="ECO:0007669"/>
    <property type="project" value="UniProtKB-KW"/>
</dbReference>
<feature type="binding site" evidence="12">
    <location>
        <position position="209"/>
    </location>
    <ligand>
        <name>Ca(2+)</name>
        <dbReference type="ChEBI" id="CHEBI:29108"/>
    </ligand>
</feature>
<keyword evidence="9" id="KW-0828">Tyrosine catabolism</keyword>
<evidence type="ECO:0000313" key="15">
    <source>
        <dbReference type="EMBL" id="CEN36560.1"/>
    </source>
</evidence>